<dbReference type="OrthoDB" id="3563870at2759"/>
<comment type="caution">
    <text evidence="3">The sequence shown here is derived from an EMBL/GenBank/DDBJ whole genome shotgun (WGS) entry which is preliminary data.</text>
</comment>
<dbReference type="Proteomes" id="UP000664132">
    <property type="component" value="Unassembled WGS sequence"/>
</dbReference>
<feature type="signal peptide" evidence="2">
    <location>
        <begin position="1"/>
        <end position="19"/>
    </location>
</feature>
<keyword evidence="4" id="KW-1185">Reference proteome</keyword>
<feature type="chain" id="PRO_5034153019" evidence="2">
    <location>
        <begin position="20"/>
        <end position="203"/>
    </location>
</feature>
<reference evidence="3" key="1">
    <citation type="submission" date="2021-02" db="EMBL/GenBank/DDBJ databases">
        <title>Genome sequence Cadophora malorum strain M34.</title>
        <authorList>
            <person name="Stefanovic E."/>
            <person name="Vu D."/>
            <person name="Scully C."/>
            <person name="Dijksterhuis J."/>
            <person name="Roader J."/>
            <person name="Houbraken J."/>
        </authorList>
    </citation>
    <scope>NUCLEOTIDE SEQUENCE</scope>
    <source>
        <strain evidence="3">M34</strain>
    </source>
</reference>
<protein>
    <submittedName>
        <fullName evidence="3">Uncharacterized protein</fullName>
    </submittedName>
</protein>
<keyword evidence="2" id="KW-0732">Signal</keyword>
<evidence type="ECO:0000313" key="4">
    <source>
        <dbReference type="Proteomes" id="UP000664132"/>
    </source>
</evidence>
<name>A0A8H7W7S0_9HELO</name>
<sequence>MHIQSIVLKSLLTAALVGAIPVKRDAQIPSTFPTFGFPSSVTLPTVLIPTPTWTPLNTAPTLPTISPSNPLKSFTLPKPTFTSKFPSQSSILSSLSFDVYIAYSLKAGTELSIPTLPTGTGFSIPELPTGTDFSIPRFTPFGTGNLPPFPVGTGKISFPPFPILKPIETRKLPPRPTGTRQFTSPRIPPGTGRLTIPTASTGK</sequence>
<gene>
    <name evidence="3" type="ORF">IFR04_008361</name>
</gene>
<evidence type="ECO:0000256" key="1">
    <source>
        <dbReference type="SAM" id="MobiDB-lite"/>
    </source>
</evidence>
<accession>A0A8H7W7S0</accession>
<dbReference type="AlphaFoldDB" id="A0A8H7W7S0"/>
<proteinExistence type="predicted"/>
<organism evidence="3 4">
    <name type="scientific">Cadophora malorum</name>
    <dbReference type="NCBI Taxonomy" id="108018"/>
    <lineage>
        <taxon>Eukaryota</taxon>
        <taxon>Fungi</taxon>
        <taxon>Dikarya</taxon>
        <taxon>Ascomycota</taxon>
        <taxon>Pezizomycotina</taxon>
        <taxon>Leotiomycetes</taxon>
        <taxon>Helotiales</taxon>
        <taxon>Ploettnerulaceae</taxon>
        <taxon>Cadophora</taxon>
    </lineage>
</organism>
<feature type="region of interest" description="Disordered" evidence="1">
    <location>
        <begin position="167"/>
        <end position="203"/>
    </location>
</feature>
<evidence type="ECO:0000313" key="3">
    <source>
        <dbReference type="EMBL" id="KAG4418467.1"/>
    </source>
</evidence>
<evidence type="ECO:0000256" key="2">
    <source>
        <dbReference type="SAM" id="SignalP"/>
    </source>
</evidence>
<dbReference type="EMBL" id="JAFJYH010000127">
    <property type="protein sequence ID" value="KAG4418467.1"/>
    <property type="molecule type" value="Genomic_DNA"/>
</dbReference>